<dbReference type="STRING" id="337451.A0A3S3PBS9"/>
<dbReference type="SUPFAM" id="SSF52096">
    <property type="entry name" value="ClpP/crotonase"/>
    <property type="match status" value="1"/>
</dbReference>
<dbReference type="CDD" id="cd06558">
    <property type="entry name" value="crotonase-like"/>
    <property type="match status" value="1"/>
</dbReference>
<comment type="pathway">
    <text evidence="2">Amino-acid degradation; L-valine degradation.</text>
</comment>
<comment type="function">
    <text evidence="2">Hydrolyzes 3-hydroxyisobutyryl-CoA (HIBYL-CoA), a saline catabolite. Has high activity toward isobutyryl-CoA. Could be an isobutyryl-CoA dehydrogenase that functions in valine catabolism.</text>
</comment>
<dbReference type="AlphaFoldDB" id="A0A3S3PBS9"/>
<reference evidence="4 5" key="1">
    <citation type="journal article" date="2019" name="Nat. Plants">
        <title>Stout camphor tree genome fills gaps in understanding of flowering plant genome evolution.</title>
        <authorList>
            <person name="Chaw S.M."/>
            <person name="Liu Y.C."/>
            <person name="Wu Y.W."/>
            <person name="Wang H.Y."/>
            <person name="Lin C.I."/>
            <person name="Wu C.S."/>
            <person name="Ke H.M."/>
            <person name="Chang L.Y."/>
            <person name="Hsu C.Y."/>
            <person name="Yang H.T."/>
            <person name="Sudianto E."/>
            <person name="Hsu M.H."/>
            <person name="Wu K.P."/>
            <person name="Wang L.N."/>
            <person name="Leebens-Mack J.H."/>
            <person name="Tsai I.J."/>
        </authorList>
    </citation>
    <scope>NUCLEOTIDE SEQUENCE [LARGE SCALE GENOMIC DNA]</scope>
    <source>
        <strain evidence="5">cv. Chaw 1501</strain>
        <tissue evidence="4">Young leaves</tissue>
    </source>
</reference>
<dbReference type="InterPro" id="IPR032259">
    <property type="entry name" value="HIBYL-CoA-H"/>
</dbReference>
<dbReference type="OrthoDB" id="16820at2759"/>
<dbReference type="InterPro" id="IPR029045">
    <property type="entry name" value="ClpP/crotonase-like_dom_sf"/>
</dbReference>
<evidence type="ECO:0000313" key="4">
    <source>
        <dbReference type="EMBL" id="RWR87395.1"/>
    </source>
</evidence>
<dbReference type="Gene3D" id="3.90.226.10">
    <property type="entry name" value="2-enoyl-CoA Hydratase, Chain A, domain 1"/>
    <property type="match status" value="1"/>
</dbReference>
<dbReference type="Proteomes" id="UP000283530">
    <property type="component" value="Unassembled WGS sequence"/>
</dbReference>
<name>A0A3S3PBS9_9MAGN</name>
<proteinExistence type="inferred from homology"/>
<sequence length="204" mass="22255">MATSFYGGALDQILVEEKSNVRTLILNRPQMLNAISYTMIYQLLKYFKAYEEDSNVKLVIVKGMGKAFSAGGDAKVAARIITEGHWTLAAKFYEKQLSLNYVMATYQKPQVSLINGIVMGAGAGASMHGKFRVVTENTVFAMPETSLGLFPDVGASYFLSRLPGFLGEYLGLTGARLDGAEMLACGLATHFVLSSVHFIDYLPL</sequence>
<comment type="catalytic activity">
    <reaction evidence="2">
        <text>3-hydroxy-2-methylpropanoyl-CoA + H2O = 3-hydroxy-2-methylpropanoate + CoA + H(+)</text>
        <dbReference type="Rhea" id="RHEA:20888"/>
        <dbReference type="ChEBI" id="CHEBI:11805"/>
        <dbReference type="ChEBI" id="CHEBI:15377"/>
        <dbReference type="ChEBI" id="CHEBI:15378"/>
        <dbReference type="ChEBI" id="CHEBI:57287"/>
        <dbReference type="ChEBI" id="CHEBI:57340"/>
        <dbReference type="EC" id="3.1.2.4"/>
    </reaction>
</comment>
<dbReference type="GO" id="GO:0006574">
    <property type="term" value="P:L-valine catabolic process"/>
    <property type="evidence" value="ECO:0007669"/>
    <property type="project" value="UniProtKB-UniRule"/>
</dbReference>
<evidence type="ECO:0000256" key="2">
    <source>
        <dbReference type="RuleBase" id="RU369070"/>
    </source>
</evidence>
<dbReference type="PANTHER" id="PTHR43176">
    <property type="entry name" value="3-HYDROXYISOBUTYRYL-COA HYDROLASE-RELATED"/>
    <property type="match status" value="1"/>
</dbReference>
<dbReference type="InterPro" id="IPR045004">
    <property type="entry name" value="ECH_dom"/>
</dbReference>
<keyword evidence="1 2" id="KW-0378">Hydrolase</keyword>
<accession>A0A3S3PBS9</accession>
<comment type="caution">
    <text evidence="4">The sequence shown here is derived from an EMBL/GenBank/DDBJ whole genome shotgun (WGS) entry which is preliminary data.</text>
</comment>
<organism evidence="4 5">
    <name type="scientific">Cinnamomum micranthum f. kanehirae</name>
    <dbReference type="NCBI Taxonomy" id="337451"/>
    <lineage>
        <taxon>Eukaryota</taxon>
        <taxon>Viridiplantae</taxon>
        <taxon>Streptophyta</taxon>
        <taxon>Embryophyta</taxon>
        <taxon>Tracheophyta</taxon>
        <taxon>Spermatophyta</taxon>
        <taxon>Magnoliopsida</taxon>
        <taxon>Magnoliidae</taxon>
        <taxon>Laurales</taxon>
        <taxon>Lauraceae</taxon>
        <taxon>Cinnamomum</taxon>
    </lineage>
</organism>
<evidence type="ECO:0000313" key="5">
    <source>
        <dbReference type="Proteomes" id="UP000283530"/>
    </source>
</evidence>
<dbReference type="GO" id="GO:0003860">
    <property type="term" value="F:3-hydroxyisobutyryl-CoA hydrolase activity"/>
    <property type="evidence" value="ECO:0007669"/>
    <property type="project" value="UniProtKB-UniRule"/>
</dbReference>
<dbReference type="PANTHER" id="PTHR43176:SF6">
    <property type="entry name" value="3-HYDROXYISOBUTYRYL-COA HYDROLASE"/>
    <property type="match status" value="1"/>
</dbReference>
<dbReference type="EMBL" id="QPKB01000006">
    <property type="protein sequence ID" value="RWR87395.1"/>
    <property type="molecule type" value="Genomic_DNA"/>
</dbReference>
<gene>
    <name evidence="4" type="ORF">CKAN_01633600</name>
</gene>
<dbReference type="EC" id="3.1.2.4" evidence="2"/>
<evidence type="ECO:0000259" key="3">
    <source>
        <dbReference type="Pfam" id="PF16113"/>
    </source>
</evidence>
<dbReference type="Pfam" id="PF16113">
    <property type="entry name" value="ECH_2"/>
    <property type="match status" value="1"/>
</dbReference>
<evidence type="ECO:0000256" key="1">
    <source>
        <dbReference type="ARBA" id="ARBA00022801"/>
    </source>
</evidence>
<keyword evidence="5" id="KW-1185">Reference proteome</keyword>
<feature type="domain" description="Enoyl-CoA hydratase/isomerase" evidence="3">
    <location>
        <begin position="21"/>
        <end position="195"/>
    </location>
</feature>
<comment type="similarity">
    <text evidence="2">Belongs to the enoyl-CoA hydratase/isomerase family.</text>
</comment>
<protein>
    <recommendedName>
        <fullName evidence="2">3-hydroxyisobutyryl-CoA hydrolase</fullName>
        <shortName evidence="2">HIB-CoA hydrolase</shortName>
        <shortName evidence="2">HIBYL-CoA-H</shortName>
        <ecNumber evidence="2">3.1.2.4</ecNumber>
    </recommendedName>
    <alternativeName>
        <fullName evidence="2">3-hydroxyisobutyryl-coenzyme A hydrolase</fullName>
    </alternativeName>
</protein>